<reference evidence="2" key="1">
    <citation type="submission" date="2023-06" db="EMBL/GenBank/DDBJ databases">
        <title>Conoideocrella luteorostrata (Hypocreales: Clavicipitaceae), a potential biocontrol fungus for elongate hemlock scale in United States Christmas tree production areas.</title>
        <authorList>
            <person name="Barrett H."/>
            <person name="Lovett B."/>
            <person name="Macias A.M."/>
            <person name="Stajich J.E."/>
            <person name="Kasson M.T."/>
        </authorList>
    </citation>
    <scope>NUCLEOTIDE SEQUENCE</scope>
    <source>
        <strain evidence="2">ARSEF 14590</strain>
    </source>
</reference>
<gene>
    <name evidence="2" type="ORF">QQS21_005349</name>
</gene>
<protein>
    <submittedName>
        <fullName evidence="2">Uncharacterized protein</fullName>
    </submittedName>
</protein>
<dbReference type="AlphaFoldDB" id="A0AAJ0CSL7"/>
<evidence type="ECO:0000313" key="2">
    <source>
        <dbReference type="EMBL" id="KAK2599159.1"/>
    </source>
</evidence>
<accession>A0AAJ0CSL7</accession>
<dbReference type="EMBL" id="JASWJB010000088">
    <property type="protein sequence ID" value="KAK2599159.1"/>
    <property type="molecule type" value="Genomic_DNA"/>
</dbReference>
<keyword evidence="3" id="KW-1185">Reference proteome</keyword>
<proteinExistence type="predicted"/>
<comment type="caution">
    <text evidence="2">The sequence shown here is derived from an EMBL/GenBank/DDBJ whole genome shotgun (WGS) entry which is preliminary data.</text>
</comment>
<evidence type="ECO:0000313" key="3">
    <source>
        <dbReference type="Proteomes" id="UP001251528"/>
    </source>
</evidence>
<organism evidence="2 3">
    <name type="scientific">Conoideocrella luteorostrata</name>
    <dbReference type="NCBI Taxonomy" id="1105319"/>
    <lineage>
        <taxon>Eukaryota</taxon>
        <taxon>Fungi</taxon>
        <taxon>Dikarya</taxon>
        <taxon>Ascomycota</taxon>
        <taxon>Pezizomycotina</taxon>
        <taxon>Sordariomycetes</taxon>
        <taxon>Hypocreomycetidae</taxon>
        <taxon>Hypocreales</taxon>
        <taxon>Clavicipitaceae</taxon>
        <taxon>Conoideocrella</taxon>
    </lineage>
</organism>
<dbReference type="Proteomes" id="UP001251528">
    <property type="component" value="Unassembled WGS sequence"/>
</dbReference>
<sequence length="86" mass="9494">MLIKLATVSSRGPPPRNCFPKGREYIDAEKEEEKGQQGLYDVLPMDQWIVTAIANGMHPAVAALIEMLDDPVAADYPRLLKEVPSS</sequence>
<feature type="region of interest" description="Disordered" evidence="1">
    <location>
        <begin position="1"/>
        <end position="20"/>
    </location>
</feature>
<evidence type="ECO:0000256" key="1">
    <source>
        <dbReference type="SAM" id="MobiDB-lite"/>
    </source>
</evidence>
<name>A0AAJ0CSL7_9HYPO</name>